<organism evidence="2 3">
    <name type="scientific">[Eubacterium] hominis</name>
    <dbReference type="NCBI Taxonomy" id="2764325"/>
    <lineage>
        <taxon>Bacteria</taxon>
        <taxon>Bacillati</taxon>
        <taxon>Bacillota</taxon>
        <taxon>Erysipelotrichia</taxon>
        <taxon>Erysipelotrichales</taxon>
        <taxon>Erysipelotrichaceae</taxon>
        <taxon>Amedibacillus</taxon>
    </lineage>
</organism>
<evidence type="ECO:0000313" key="3">
    <source>
        <dbReference type="Proteomes" id="UP000515856"/>
    </source>
</evidence>
<dbReference type="KEGG" id="ehn:H9Q80_00225"/>
<keyword evidence="3" id="KW-1185">Reference proteome</keyword>
<dbReference type="AlphaFoldDB" id="A0A7G9GNN5"/>
<protein>
    <submittedName>
        <fullName evidence="2">Uncharacterized protein</fullName>
    </submittedName>
</protein>
<name>A0A7G9GNN5_9FIRM</name>
<reference evidence="2 3" key="1">
    <citation type="submission" date="2020-08" db="EMBL/GenBank/DDBJ databases">
        <authorList>
            <person name="Liu C."/>
            <person name="Sun Q."/>
        </authorList>
    </citation>
    <scope>NUCLEOTIDE SEQUENCE [LARGE SCALE GENOMIC DNA]</scope>
    <source>
        <strain evidence="2 3">NSJ-61</strain>
    </source>
</reference>
<proteinExistence type="predicted"/>
<gene>
    <name evidence="2" type="ORF">H9Q80_00225</name>
</gene>
<evidence type="ECO:0000313" key="2">
    <source>
        <dbReference type="EMBL" id="QNM12417.1"/>
    </source>
</evidence>
<dbReference type="Proteomes" id="UP000515856">
    <property type="component" value="Chromosome"/>
</dbReference>
<dbReference type="RefSeq" id="WP_118667131.1">
    <property type="nucleotide sequence ID" value="NZ_CP060636.1"/>
</dbReference>
<feature type="region of interest" description="Disordered" evidence="1">
    <location>
        <begin position="1"/>
        <end position="37"/>
    </location>
</feature>
<evidence type="ECO:0000256" key="1">
    <source>
        <dbReference type="SAM" id="MobiDB-lite"/>
    </source>
</evidence>
<feature type="compositionally biased region" description="Polar residues" evidence="1">
    <location>
        <begin position="1"/>
        <end position="17"/>
    </location>
</feature>
<dbReference type="EMBL" id="CP060636">
    <property type="protein sequence ID" value="QNM12417.1"/>
    <property type="molecule type" value="Genomic_DNA"/>
</dbReference>
<accession>A0A7G9GNN5</accession>
<sequence>MSVNEKSIANLRPVTSTEEARERGKKGGQKSGEVRRQRKKFKETLELLLHLPPGLSDQKETLLALGVDEDDCDNQTLIAISMIQSAAAGDVKAAAWVRDTVGEKPTDKVDAVIATSPLDEKLAELSQEELRKIAGLD</sequence>